<comment type="caution">
    <text evidence="9">The sequence shown here is derived from an EMBL/GenBank/DDBJ whole genome shotgun (WGS) entry which is preliminary data.</text>
</comment>
<protein>
    <recommendedName>
        <fullName evidence="8">Major facilitator superfamily (MFS) profile domain-containing protein</fullName>
    </recommendedName>
</protein>
<evidence type="ECO:0000313" key="10">
    <source>
        <dbReference type="Proteomes" id="UP000309340"/>
    </source>
</evidence>
<evidence type="ECO:0000256" key="4">
    <source>
        <dbReference type="ARBA" id="ARBA00023157"/>
    </source>
</evidence>
<feature type="domain" description="Major facilitator superfamily (MFS) profile" evidence="8">
    <location>
        <begin position="72"/>
        <end position="515"/>
    </location>
</feature>
<evidence type="ECO:0000256" key="5">
    <source>
        <dbReference type="PIRSR" id="PIRSR600997-1"/>
    </source>
</evidence>
<feature type="transmembrane region" description="Helical" evidence="7">
    <location>
        <begin position="305"/>
        <end position="325"/>
    </location>
</feature>
<dbReference type="SUPFAM" id="SSF103473">
    <property type="entry name" value="MFS general substrate transporter"/>
    <property type="match status" value="1"/>
</dbReference>
<feature type="transmembrane region" description="Helical" evidence="7">
    <location>
        <begin position="199"/>
        <end position="221"/>
    </location>
</feature>
<keyword evidence="7" id="KW-0472">Membrane</keyword>
<proteinExistence type="inferred from homology"/>
<dbReference type="InterPro" id="IPR036259">
    <property type="entry name" value="MFS_trans_sf"/>
</dbReference>
<sequence>MSIEIRAPNMAGTGSRPSEEGLMKPMRGPGGMNGMDGAHDEPMLASTLLSHSMPSDDPYNPMNLPLHRKIYTSFCAWLFAATVAFGATCFTAGKADFILDFNLGNGIPVSFIAGLSLYLWGIAFAPIWTPHVAERTGRSLIYLIGLPVCGVFVLGAGLSHSLAGVLVCRFFAGLTGGPCLVLIEGTFADMWSAQTTNTYYAFLGTAAYFGASLGPLVGGYLIKATDNWRWTQYFNVILIAAVFLFGLGQSETYQREIPRRRARSSGKSRKEFIRTQDPAPSGVTVGEMLRVTVLDAITGPFTDPVVALSTLFLLFNFAVVFQWFISVPAALGTPPPMGPGFTIDRIGLAIGLTGTVGSTCAALMSITIEQITTGRLMKMFSSTPASTPAIEYRLIPAMIGQFLITASLFWIGSTVNPNFHPIVPIIGTAIYIFGNASIIISVIPYLFDAFPPAGTLSALTSAASGRILFAGMMPMVILYDITALTPKWTFGIFGFISIAMWPIPFLLFRYGPTWRAKSRFSRVPMGVGEGVAMHRKVPSHDMIIGTTTSLPSATASINKFLGVPFAKSPPTRFAAPESPGSFSELINATAWSPACIQQFTYPAVSQEFTEFVFNNPAPVESEDSPADGRAVLFWIYGGGLQFGNAGQPTYDGSWFASYEDVIVVTVNYRTNVFGFPSSPELPLLGHNLGFLDQRMGLDWTQRNIAAFGGSPDKVTIFGESAGAFSVDALLTSFPANSTPPFRGAIAESGQISYRPALSPSSIPAWDALSAALGCPGNYDSNLTCVRAANASLIRQIIDVQSLAFNPVADNITYMAYPAQQRLNGDIAYIPVMGGTNAQEGRVFTVGINNTSAYLQSLFGNATSLISALEAAYPLGQNGLATPYDQVSQIFTELEFQCGQAKWANDTAAIGIPAWRYYFNASFANTQSYPDLGVFHSSEIPMVFGTYAYRSANTTTQEYALSNAMRSAWARFAKNPMGGPGWNQVGTGSAGAVLVGAAEVEVGGVLQSANASVESGAWDLGVWGNREDVFSSGITVIDEYEVDYSSLQPLPPAHHSPLLQASLQILRHTAPSNNYPHTHHQSTPPQPNPTVAPKKSDLLTAGTNPWEKKSYPPFPLTTQGKIAKAAAKRDNLQKSIPREAPAARKPAKPCSLPPPAETAALEQVLAATKKAEILGKGRKEAKPLTTQQKIKAAEAMKKARDPFGVAVQEAAKSKQKDAKEVGVEKGARGAKGKKASKAKPPGMMSVLHTHASSTLRFAKGGSAHRAVMSRRTKKAEKWVRERREKVLATPGMRKLWMDEDVQKALKMAKGKTEKVLALLKQDVILRRKLVRLVYEGLLPAPVFLELGAVELHGKKATFRFMDLPKELRCEVYKLIVVERKVFVRPDSTTGREQPDLAMVSREVREEVLPIFYAKNTFAIDLTETLGGVRSSRAGYSDGLKIATKWAEAIDNGLSLSFSYIRNWIFDYAGPVFTFSDESKDDHSLMLSVRFTKSQANFWSAAVEVHREASCIMPGFEAHGSCDIKLTPEWVNDLVIRVCDEARGGGVTSDLILGLARAVEPRMEELVKSRCQATEVAKSIELGA</sequence>
<keyword evidence="10" id="KW-1185">Reference proteome</keyword>
<feature type="transmembrane region" description="Helical" evidence="7">
    <location>
        <begin position="233"/>
        <end position="253"/>
    </location>
</feature>
<evidence type="ECO:0000256" key="6">
    <source>
        <dbReference type="SAM" id="MobiDB-lite"/>
    </source>
</evidence>
<organism evidence="9 10">
    <name type="scientific">Friedmanniomyces simplex</name>
    <dbReference type="NCBI Taxonomy" id="329884"/>
    <lineage>
        <taxon>Eukaryota</taxon>
        <taxon>Fungi</taxon>
        <taxon>Dikarya</taxon>
        <taxon>Ascomycota</taxon>
        <taxon>Pezizomycotina</taxon>
        <taxon>Dothideomycetes</taxon>
        <taxon>Dothideomycetidae</taxon>
        <taxon>Mycosphaerellales</taxon>
        <taxon>Teratosphaeriaceae</taxon>
        <taxon>Friedmanniomyces</taxon>
    </lineage>
</organism>
<dbReference type="PANTHER" id="PTHR43918">
    <property type="entry name" value="ACETYLCHOLINESTERASE"/>
    <property type="match status" value="1"/>
</dbReference>
<dbReference type="PANTHER" id="PTHR43918:SF4">
    <property type="entry name" value="CARBOXYLIC ESTER HYDROLASE"/>
    <property type="match status" value="1"/>
</dbReference>
<feature type="region of interest" description="Disordered" evidence="6">
    <location>
        <begin position="1"/>
        <end position="36"/>
    </location>
</feature>
<comment type="similarity">
    <text evidence="2">Belongs to the type-B carboxylesterase/lipase family.</text>
</comment>
<dbReference type="InterPro" id="IPR002018">
    <property type="entry name" value="CarbesteraseB"/>
</dbReference>
<dbReference type="STRING" id="329884.A0A4U0XTB6"/>
<dbReference type="OrthoDB" id="408631at2759"/>
<dbReference type="Pfam" id="PF00135">
    <property type="entry name" value="COesterase"/>
    <property type="match status" value="1"/>
</dbReference>
<feature type="transmembrane region" description="Helical" evidence="7">
    <location>
        <begin position="488"/>
        <end position="508"/>
    </location>
</feature>
<dbReference type="InterPro" id="IPR000997">
    <property type="entry name" value="Cholinesterase"/>
</dbReference>
<feature type="transmembrane region" description="Helical" evidence="7">
    <location>
        <begin position="70"/>
        <end position="93"/>
    </location>
</feature>
<dbReference type="PROSITE" id="PS50850">
    <property type="entry name" value="MFS"/>
    <property type="match status" value="1"/>
</dbReference>
<feature type="transmembrane region" description="Helical" evidence="7">
    <location>
        <begin position="345"/>
        <end position="368"/>
    </location>
</feature>
<feature type="transmembrane region" description="Helical" evidence="7">
    <location>
        <begin position="140"/>
        <end position="158"/>
    </location>
</feature>
<comment type="subcellular location">
    <subcellularLocation>
        <location evidence="1">Membrane</location>
        <topology evidence="1">Multi-pass membrane protein</topology>
    </subcellularLocation>
</comment>
<feature type="region of interest" description="Disordered" evidence="6">
    <location>
        <begin position="1210"/>
        <end position="1242"/>
    </location>
</feature>
<feature type="transmembrane region" description="Helical" evidence="7">
    <location>
        <begin position="422"/>
        <end position="447"/>
    </location>
</feature>
<evidence type="ECO:0000259" key="8">
    <source>
        <dbReference type="PROSITE" id="PS50850"/>
    </source>
</evidence>
<keyword evidence="4" id="KW-1015">Disulfide bond</keyword>
<dbReference type="PRINTS" id="PR00878">
    <property type="entry name" value="CHOLNESTRASE"/>
</dbReference>
<feature type="compositionally biased region" description="Basic and acidic residues" evidence="6">
    <location>
        <begin position="1210"/>
        <end position="1226"/>
    </location>
</feature>
<gene>
    <name evidence="9" type="ORF">B0A55_04784</name>
</gene>
<dbReference type="SUPFAM" id="SSF53474">
    <property type="entry name" value="alpha/beta-Hydrolases"/>
    <property type="match status" value="1"/>
</dbReference>
<evidence type="ECO:0000256" key="7">
    <source>
        <dbReference type="SAM" id="Phobius"/>
    </source>
</evidence>
<dbReference type="PROSITE" id="PS00122">
    <property type="entry name" value="CARBOXYLESTERASE_B_1"/>
    <property type="match status" value="1"/>
</dbReference>
<feature type="transmembrane region" description="Helical" evidence="7">
    <location>
        <begin position="459"/>
        <end position="482"/>
    </location>
</feature>
<feature type="transmembrane region" description="Helical" evidence="7">
    <location>
        <begin position="105"/>
        <end position="128"/>
    </location>
</feature>
<dbReference type="InterPro" id="IPR029058">
    <property type="entry name" value="AB_hydrolase_fold"/>
</dbReference>
<dbReference type="Gene3D" id="3.40.50.1820">
    <property type="entry name" value="alpha/beta hydrolase"/>
    <property type="match status" value="1"/>
</dbReference>
<reference evidence="9 10" key="1">
    <citation type="submission" date="2017-03" db="EMBL/GenBank/DDBJ databases">
        <title>Genomes of endolithic fungi from Antarctica.</title>
        <authorList>
            <person name="Coleine C."/>
            <person name="Masonjones S."/>
            <person name="Stajich J.E."/>
        </authorList>
    </citation>
    <scope>NUCLEOTIDE SEQUENCE [LARGE SCALE GENOMIC DNA]</scope>
    <source>
        <strain evidence="9 10">CCFEE 5184</strain>
    </source>
</reference>
<dbReference type="Gene3D" id="1.20.1250.20">
    <property type="entry name" value="MFS general substrate transporter like domains"/>
    <property type="match status" value="1"/>
</dbReference>
<feature type="active site" description="Acyl-ester intermediate" evidence="5">
    <location>
        <position position="720"/>
    </location>
</feature>
<dbReference type="EMBL" id="NAJQ01000117">
    <property type="protein sequence ID" value="TKA78235.1"/>
    <property type="molecule type" value="Genomic_DNA"/>
</dbReference>
<name>A0A4U0XTB6_9PEZI</name>
<evidence type="ECO:0000256" key="2">
    <source>
        <dbReference type="ARBA" id="ARBA00005964"/>
    </source>
</evidence>
<dbReference type="GO" id="GO:0022857">
    <property type="term" value="F:transmembrane transporter activity"/>
    <property type="evidence" value="ECO:0007669"/>
    <property type="project" value="InterPro"/>
</dbReference>
<evidence type="ECO:0000313" key="9">
    <source>
        <dbReference type="EMBL" id="TKA78235.1"/>
    </source>
</evidence>
<evidence type="ECO:0000256" key="1">
    <source>
        <dbReference type="ARBA" id="ARBA00004141"/>
    </source>
</evidence>
<dbReference type="GO" id="GO:0016020">
    <property type="term" value="C:membrane"/>
    <property type="evidence" value="ECO:0007669"/>
    <property type="project" value="UniProtKB-SubCell"/>
</dbReference>
<feature type="active site" description="Charge relay system" evidence="5">
    <location>
        <position position="839"/>
    </location>
</feature>
<feature type="compositionally biased region" description="Basic residues" evidence="6">
    <location>
        <begin position="1227"/>
        <end position="1236"/>
    </location>
</feature>
<evidence type="ECO:0000256" key="3">
    <source>
        <dbReference type="ARBA" id="ARBA00022801"/>
    </source>
</evidence>
<dbReference type="Proteomes" id="UP000309340">
    <property type="component" value="Unassembled WGS sequence"/>
</dbReference>
<dbReference type="InterPro" id="IPR011701">
    <property type="entry name" value="MFS"/>
</dbReference>
<feature type="active site" description="Charge relay system" evidence="5">
    <location>
        <position position="935"/>
    </location>
</feature>
<feature type="region of interest" description="Disordered" evidence="6">
    <location>
        <begin position="1069"/>
        <end position="1095"/>
    </location>
</feature>
<dbReference type="InterPro" id="IPR050654">
    <property type="entry name" value="AChE-related_enzymes"/>
</dbReference>
<keyword evidence="7" id="KW-1133">Transmembrane helix</keyword>
<accession>A0A4U0XTB6</accession>
<dbReference type="GO" id="GO:0004104">
    <property type="term" value="F:cholinesterase activity"/>
    <property type="evidence" value="ECO:0007669"/>
    <property type="project" value="InterPro"/>
</dbReference>
<feature type="transmembrane region" description="Helical" evidence="7">
    <location>
        <begin position="164"/>
        <end position="187"/>
    </location>
</feature>
<dbReference type="InterPro" id="IPR020846">
    <property type="entry name" value="MFS_dom"/>
</dbReference>
<keyword evidence="3" id="KW-0378">Hydrolase</keyword>
<keyword evidence="7" id="KW-0812">Transmembrane</keyword>
<dbReference type="InterPro" id="IPR019826">
    <property type="entry name" value="Carboxylesterase_B_AS"/>
</dbReference>
<dbReference type="Pfam" id="PF07690">
    <property type="entry name" value="MFS_1"/>
    <property type="match status" value="1"/>
</dbReference>
<feature type="transmembrane region" description="Helical" evidence="7">
    <location>
        <begin position="389"/>
        <end position="410"/>
    </location>
</feature>